<evidence type="ECO:0000313" key="2">
    <source>
        <dbReference type="Proteomes" id="UP001207468"/>
    </source>
</evidence>
<proteinExistence type="predicted"/>
<name>A0ACC0TUX2_9AGAM</name>
<comment type="caution">
    <text evidence="1">The sequence shown here is derived from an EMBL/GenBank/DDBJ whole genome shotgun (WGS) entry which is preliminary data.</text>
</comment>
<dbReference type="EMBL" id="JAGFNK010000712">
    <property type="protein sequence ID" value="KAI9442096.1"/>
    <property type="molecule type" value="Genomic_DNA"/>
</dbReference>
<dbReference type="Proteomes" id="UP001207468">
    <property type="component" value="Unassembled WGS sequence"/>
</dbReference>
<gene>
    <name evidence="1" type="ORF">F5148DRAFT_1153904</name>
</gene>
<accession>A0ACC0TUX2</accession>
<protein>
    <submittedName>
        <fullName evidence="1">Uncharacterized protein</fullName>
    </submittedName>
</protein>
<organism evidence="1 2">
    <name type="scientific">Russula earlei</name>
    <dbReference type="NCBI Taxonomy" id="71964"/>
    <lineage>
        <taxon>Eukaryota</taxon>
        <taxon>Fungi</taxon>
        <taxon>Dikarya</taxon>
        <taxon>Basidiomycota</taxon>
        <taxon>Agaricomycotina</taxon>
        <taxon>Agaricomycetes</taxon>
        <taxon>Russulales</taxon>
        <taxon>Russulaceae</taxon>
        <taxon>Russula</taxon>
    </lineage>
</organism>
<reference evidence="1" key="1">
    <citation type="submission" date="2021-03" db="EMBL/GenBank/DDBJ databases">
        <title>Evolutionary priming and transition to the ectomycorrhizal habit in an iconic lineage of mushroom-forming fungi: is preadaptation a requirement?</title>
        <authorList>
            <consortium name="DOE Joint Genome Institute"/>
            <person name="Looney B.P."/>
            <person name="Miyauchi S."/>
            <person name="Morin E."/>
            <person name="Drula E."/>
            <person name="Courty P.E."/>
            <person name="Chicoki N."/>
            <person name="Fauchery L."/>
            <person name="Kohler A."/>
            <person name="Kuo A."/>
            <person name="LaButti K."/>
            <person name="Pangilinan J."/>
            <person name="Lipzen A."/>
            <person name="Riley R."/>
            <person name="Andreopoulos W."/>
            <person name="He G."/>
            <person name="Johnson J."/>
            <person name="Barry K.W."/>
            <person name="Grigoriev I.V."/>
            <person name="Nagy L."/>
            <person name="Hibbett D."/>
            <person name="Henrissat B."/>
            <person name="Matheny P.B."/>
            <person name="Labbe J."/>
            <person name="Martin A.F."/>
        </authorList>
    </citation>
    <scope>NUCLEOTIDE SEQUENCE</scope>
    <source>
        <strain evidence="1">BPL698</strain>
    </source>
</reference>
<keyword evidence="2" id="KW-1185">Reference proteome</keyword>
<sequence>MSTPPLTVVSANTSSCCHPMRKNSLHAQCVTATNMCLATISIIVAVGIICIPPPMLEATLTPMPMPSPTWAAAAAPLPELCALAVLLPCRGRIHASELDIVQCERDQVMPELSACKQLGQHPLQHRIDVVHRRCDPQAAIPVAHSRKWGGRGWGSAIAASKPCHVTMNCANPNPSS</sequence>
<evidence type="ECO:0000313" key="1">
    <source>
        <dbReference type="EMBL" id="KAI9442096.1"/>
    </source>
</evidence>